<dbReference type="InterPro" id="IPR011047">
    <property type="entry name" value="Quinoprotein_ADH-like_sf"/>
</dbReference>
<gene>
    <name evidence="4" type="ORF">MES5069_1360003</name>
</gene>
<name>A0ABN8JED5_9HYPH</name>
<dbReference type="RefSeq" id="WP_254016862.1">
    <property type="nucleotide sequence ID" value="NZ_CAKXZT010000042.1"/>
</dbReference>
<dbReference type="InterPro" id="IPR015943">
    <property type="entry name" value="WD40/YVTN_repeat-like_dom_sf"/>
</dbReference>
<protein>
    <recommendedName>
        <fullName evidence="3">TIR domain-containing protein</fullName>
    </recommendedName>
</protein>
<dbReference type="InterPro" id="IPR035897">
    <property type="entry name" value="Toll_tir_struct_dom_sf"/>
</dbReference>
<keyword evidence="2" id="KW-1133">Transmembrane helix</keyword>
<evidence type="ECO:0000256" key="2">
    <source>
        <dbReference type="SAM" id="Phobius"/>
    </source>
</evidence>
<dbReference type="SMART" id="SM00255">
    <property type="entry name" value="TIR"/>
    <property type="match status" value="1"/>
</dbReference>
<keyword evidence="2" id="KW-0472">Membrane</keyword>
<feature type="transmembrane region" description="Helical" evidence="2">
    <location>
        <begin position="190"/>
        <end position="211"/>
    </location>
</feature>
<dbReference type="Gene3D" id="2.130.10.10">
    <property type="entry name" value="YVTN repeat-like/Quinoprotein amine dehydrogenase"/>
    <property type="match status" value="4"/>
</dbReference>
<feature type="domain" description="TIR" evidence="3">
    <location>
        <begin position="3"/>
        <end position="151"/>
    </location>
</feature>
<dbReference type="SMART" id="SM00320">
    <property type="entry name" value="WD40"/>
    <property type="match status" value="10"/>
</dbReference>
<dbReference type="InterPro" id="IPR001680">
    <property type="entry name" value="WD40_rpt"/>
</dbReference>
<dbReference type="InterPro" id="IPR036322">
    <property type="entry name" value="WD40_repeat_dom_sf"/>
</dbReference>
<evidence type="ECO:0000313" key="4">
    <source>
        <dbReference type="EMBL" id="CAH2396482.1"/>
    </source>
</evidence>
<dbReference type="SUPFAM" id="SSF50978">
    <property type="entry name" value="WD40 repeat-like"/>
    <property type="match status" value="2"/>
</dbReference>
<dbReference type="SUPFAM" id="SSF52200">
    <property type="entry name" value="Toll/Interleukin receptor TIR domain"/>
    <property type="match status" value="1"/>
</dbReference>
<dbReference type="PROSITE" id="PS50104">
    <property type="entry name" value="TIR"/>
    <property type="match status" value="1"/>
</dbReference>
<keyword evidence="1" id="KW-0853">WD repeat</keyword>
<dbReference type="PANTHER" id="PTHR19879">
    <property type="entry name" value="TRANSCRIPTION INITIATION FACTOR TFIID"/>
    <property type="match status" value="1"/>
</dbReference>
<comment type="caution">
    <text evidence="4">The sequence shown here is derived from an EMBL/GenBank/DDBJ whole genome shotgun (WGS) entry which is preliminary data.</text>
</comment>
<feature type="repeat" description="WD" evidence="1">
    <location>
        <begin position="922"/>
        <end position="954"/>
    </location>
</feature>
<reference evidence="4 5" key="1">
    <citation type="submission" date="2022-03" db="EMBL/GenBank/DDBJ databases">
        <authorList>
            <person name="Brunel B."/>
        </authorList>
    </citation>
    <scope>NUCLEOTIDE SEQUENCE [LARGE SCALE GENOMIC DNA]</scope>
    <source>
        <strain evidence="4">STM5069sample</strain>
    </source>
</reference>
<dbReference type="Proteomes" id="UP001153050">
    <property type="component" value="Unassembled WGS sequence"/>
</dbReference>
<organism evidence="4 5">
    <name type="scientific">Mesorhizobium escarrei</name>
    <dbReference type="NCBI Taxonomy" id="666018"/>
    <lineage>
        <taxon>Bacteria</taxon>
        <taxon>Pseudomonadati</taxon>
        <taxon>Pseudomonadota</taxon>
        <taxon>Alphaproteobacteria</taxon>
        <taxon>Hyphomicrobiales</taxon>
        <taxon>Phyllobacteriaceae</taxon>
        <taxon>Mesorhizobium</taxon>
    </lineage>
</organism>
<dbReference type="PROSITE" id="PS50082">
    <property type="entry name" value="WD_REPEATS_2"/>
    <property type="match status" value="2"/>
</dbReference>
<proteinExistence type="predicted"/>
<sequence length="1072" mass="116317">MAERHDAFISYSHAVDGKLAAALERGLEKLAKPLLKLRALDVFRDQTSLTASPALWPGIVAHLEVSEWLLLLASPASAASVWCHKEVQWWLDHRSANRMLVLLTEGDIFWDAGTCDFDWSRTTAVPRLLERRCEDEPLYVDLRWARASELLSLRSAQFRDAVVNVASPIRGVPKDELDGADLRQLARNRLLVRGGVAAITIAAGVAVWQAIVANQQRMEAERQRDIAIARQLGAQAELLRTQQSDRLPLALLMATESARAQPESIETQRTLRGVLAQFPLQSATLEHGAHVTSGTFSNDMSLLATAAANDAGALWKLPEGTHVAALSEANRIVAFSPDDTRIVGCCQGVTVWDRNGDRQFSISMRDLRGEPQTVAFSADSKFLAVGIRAGKPGFAVFEVATGELIKRDQITASGNATAIAFGTDGSLYFAPRDRIQIHRGSALESTATLNPGIGALDRLAVDPKGRYLAASSQRTVVVFDLRDSTIAARLLARGEGPGEINHLAFDVDGRYLGIAGELDTGEVWKVGAWQPVVRASHGEFQTVNALTFDPSRPEAVSCGTDGNCYGWSLKSGQRLHQFGHEYAFSARERRQILTAAFSSKGSTLVTGGTDGTARLWTLAEPGLVDSGGCRLGDPFVHTFISRVRGWGTGPGDSLEVRRRRCVVGLTPDEQEEEVQQSPGGEFAAIAIPTDQVRVFDARNGKPTAMLPHNDPVNWSAVDARLKKDGLSERPRSFALHRMQSTGSTRVIAVSPSGRNVATTREADQALRIWDTRSVRSIYSEPLTGPSPVLLEFLSESAVLRVDPPGTLSLRTLPAGSITWSAEPGPITAVTYTSDRRLVAVGAQGSTPSIHVWEIASGRQIFEQSSTDRVHDLVFDASGRYLVALGPDPIVPVGLPQGAALAVWDVEAKRALISLPEEDRTIALTFSSDGRQFATMGYTGQLRVWNLADGQMRRAVTADPGPVAFSADGRWIAMGGRSILVLESASLQPVAQLDTGGEIRDIEFSDSDTLIAARRFDEAAPQGTVEVYRWRTADLLTDACRRMPLAAAENQWRQLLPEQRVPSPCASSPPYGD</sequence>
<dbReference type="PANTHER" id="PTHR19879:SF9">
    <property type="entry name" value="TRANSCRIPTION INITIATION FACTOR TFIID SUBUNIT 5"/>
    <property type="match status" value="1"/>
</dbReference>
<evidence type="ECO:0000259" key="3">
    <source>
        <dbReference type="PROSITE" id="PS50104"/>
    </source>
</evidence>
<dbReference type="Gene3D" id="3.40.50.10140">
    <property type="entry name" value="Toll/interleukin-1 receptor homology (TIR) domain"/>
    <property type="match status" value="1"/>
</dbReference>
<keyword evidence="2" id="KW-0812">Transmembrane</keyword>
<dbReference type="InterPro" id="IPR000157">
    <property type="entry name" value="TIR_dom"/>
</dbReference>
<keyword evidence="5" id="KW-1185">Reference proteome</keyword>
<evidence type="ECO:0000256" key="1">
    <source>
        <dbReference type="PROSITE-ProRule" id="PRU00221"/>
    </source>
</evidence>
<evidence type="ECO:0000313" key="5">
    <source>
        <dbReference type="Proteomes" id="UP001153050"/>
    </source>
</evidence>
<accession>A0ABN8JED5</accession>
<dbReference type="PROSITE" id="PS50294">
    <property type="entry name" value="WD_REPEATS_REGION"/>
    <property type="match status" value="1"/>
</dbReference>
<dbReference type="Pfam" id="PF00400">
    <property type="entry name" value="WD40"/>
    <property type="match status" value="1"/>
</dbReference>
<dbReference type="EMBL" id="CAKXZT010000042">
    <property type="protein sequence ID" value="CAH2396482.1"/>
    <property type="molecule type" value="Genomic_DNA"/>
</dbReference>
<feature type="repeat" description="WD" evidence="1">
    <location>
        <begin position="585"/>
        <end position="626"/>
    </location>
</feature>
<dbReference type="SUPFAM" id="SSF50998">
    <property type="entry name" value="Quinoprotein alcohol dehydrogenase-like"/>
    <property type="match status" value="1"/>
</dbReference>